<keyword evidence="2" id="KW-1185">Reference proteome</keyword>
<evidence type="ECO:0000313" key="2">
    <source>
        <dbReference type="Proteomes" id="UP001501102"/>
    </source>
</evidence>
<accession>A0ABN3WTW5</accession>
<organism evidence="1 2">
    <name type="scientific">Streptomyces thioluteus</name>
    <dbReference type="NCBI Taxonomy" id="66431"/>
    <lineage>
        <taxon>Bacteria</taxon>
        <taxon>Bacillati</taxon>
        <taxon>Actinomycetota</taxon>
        <taxon>Actinomycetes</taxon>
        <taxon>Kitasatosporales</taxon>
        <taxon>Streptomycetaceae</taxon>
        <taxon>Streptomyces</taxon>
    </lineage>
</organism>
<reference evidence="1 2" key="1">
    <citation type="journal article" date="2019" name="Int. J. Syst. Evol. Microbiol.">
        <title>The Global Catalogue of Microorganisms (GCM) 10K type strain sequencing project: providing services to taxonomists for standard genome sequencing and annotation.</title>
        <authorList>
            <consortium name="The Broad Institute Genomics Platform"/>
            <consortium name="The Broad Institute Genome Sequencing Center for Infectious Disease"/>
            <person name="Wu L."/>
            <person name="Ma J."/>
        </authorList>
    </citation>
    <scope>NUCLEOTIDE SEQUENCE [LARGE SCALE GENOMIC DNA]</scope>
    <source>
        <strain evidence="1 2">JCM 4087</strain>
    </source>
</reference>
<dbReference type="EMBL" id="BAAAXZ010000082">
    <property type="protein sequence ID" value="GAA2925428.1"/>
    <property type="molecule type" value="Genomic_DNA"/>
</dbReference>
<sequence length="70" mass="7250">MLQLLTRASVEVLVWVSRGARDHPAIAAGMGIATRSTATHPRPGVLMKIRIGSAPGGRAAEPLATPPQQG</sequence>
<proteinExistence type="predicted"/>
<dbReference type="Proteomes" id="UP001501102">
    <property type="component" value="Unassembled WGS sequence"/>
</dbReference>
<comment type="caution">
    <text evidence="1">The sequence shown here is derived from an EMBL/GenBank/DDBJ whole genome shotgun (WGS) entry which is preliminary data.</text>
</comment>
<gene>
    <name evidence="1" type="ORF">GCM10020221_21760</name>
</gene>
<evidence type="ECO:0000313" key="1">
    <source>
        <dbReference type="EMBL" id="GAA2925428.1"/>
    </source>
</evidence>
<protein>
    <submittedName>
        <fullName evidence="1">Uncharacterized protein</fullName>
    </submittedName>
</protein>
<name>A0ABN3WTW5_STRTU</name>